<dbReference type="InterPro" id="IPR028909">
    <property type="entry name" value="bL21-like"/>
</dbReference>
<dbReference type="PANTHER" id="PTHR21349:SF0">
    <property type="entry name" value="LARGE RIBOSOMAL SUBUNIT PROTEIN BL21M"/>
    <property type="match status" value="1"/>
</dbReference>
<dbReference type="GO" id="GO:0003735">
    <property type="term" value="F:structural constituent of ribosome"/>
    <property type="evidence" value="ECO:0007669"/>
    <property type="project" value="TreeGrafter"/>
</dbReference>
<protein>
    <recommendedName>
        <fullName evidence="2">Large ribosomal subunit protein bL21m</fullName>
    </recommendedName>
</protein>
<gene>
    <name evidence="3" type="ORF">NTEN_LOCUS21035</name>
</gene>
<dbReference type="InterPro" id="IPR036164">
    <property type="entry name" value="bL21-like_sf"/>
</dbReference>
<accession>A0A6H5HK37</accession>
<evidence type="ECO:0000256" key="2">
    <source>
        <dbReference type="ARBA" id="ARBA00044129"/>
    </source>
</evidence>
<dbReference type="PANTHER" id="PTHR21349">
    <property type="entry name" value="50S RIBOSOMAL PROTEIN L21"/>
    <property type="match status" value="1"/>
</dbReference>
<evidence type="ECO:0000313" key="3">
    <source>
        <dbReference type="EMBL" id="CAB0016914.1"/>
    </source>
</evidence>
<dbReference type="Pfam" id="PF00829">
    <property type="entry name" value="Ribosomal_L21p"/>
    <property type="match status" value="1"/>
</dbReference>
<reference evidence="3 4" key="1">
    <citation type="submission" date="2020-02" db="EMBL/GenBank/DDBJ databases">
        <authorList>
            <person name="Ferguson B K."/>
        </authorList>
    </citation>
    <scope>NUCLEOTIDE SEQUENCE [LARGE SCALE GENOMIC DNA]</scope>
</reference>
<proteinExistence type="inferred from homology"/>
<name>A0A6H5HK37_9HEMI</name>
<keyword evidence="4" id="KW-1185">Reference proteome</keyword>
<dbReference type="SUPFAM" id="SSF141091">
    <property type="entry name" value="L21p-like"/>
    <property type="match status" value="1"/>
</dbReference>
<dbReference type="Proteomes" id="UP000479000">
    <property type="component" value="Unassembled WGS sequence"/>
</dbReference>
<evidence type="ECO:0000313" key="4">
    <source>
        <dbReference type="Proteomes" id="UP000479000"/>
    </source>
</evidence>
<dbReference type="OrthoDB" id="5994at2759"/>
<evidence type="ECO:0000256" key="1">
    <source>
        <dbReference type="ARBA" id="ARBA00008563"/>
    </source>
</evidence>
<dbReference type="EMBL" id="CADCXU010030626">
    <property type="protein sequence ID" value="CAB0016914.1"/>
    <property type="molecule type" value="Genomic_DNA"/>
</dbReference>
<sequence>MLAGLMRNVLQRRTAFLPTLTKCESLNTTHKPNNTIMLMVIWVPFNISTIQKVNDLVAQGNEGRLFAVIHVAGKQFKVTAEDLILIEGYWPPSNGDEINMEKVMLVGGVDFTLVGRPLLPPGLVRVKATVIEKSLSHTKPVFYKKPRKQYRRLNCKYFCKLFRYLKKLLLIPDELL</sequence>
<dbReference type="GO" id="GO:0005762">
    <property type="term" value="C:mitochondrial large ribosomal subunit"/>
    <property type="evidence" value="ECO:0007669"/>
    <property type="project" value="TreeGrafter"/>
</dbReference>
<comment type="similarity">
    <text evidence="1">Belongs to the bacterial ribosomal protein bL21 family.</text>
</comment>
<organism evidence="3 4">
    <name type="scientific">Nesidiocoris tenuis</name>
    <dbReference type="NCBI Taxonomy" id="355587"/>
    <lineage>
        <taxon>Eukaryota</taxon>
        <taxon>Metazoa</taxon>
        <taxon>Ecdysozoa</taxon>
        <taxon>Arthropoda</taxon>
        <taxon>Hexapoda</taxon>
        <taxon>Insecta</taxon>
        <taxon>Pterygota</taxon>
        <taxon>Neoptera</taxon>
        <taxon>Paraneoptera</taxon>
        <taxon>Hemiptera</taxon>
        <taxon>Heteroptera</taxon>
        <taxon>Panheteroptera</taxon>
        <taxon>Cimicomorpha</taxon>
        <taxon>Miridae</taxon>
        <taxon>Dicyphina</taxon>
        <taxon>Nesidiocoris</taxon>
    </lineage>
</organism>
<dbReference type="AlphaFoldDB" id="A0A6H5HK37"/>